<proteinExistence type="predicted"/>
<organism evidence="1">
    <name type="scientific">Nucleocytoviricota sp</name>
    <dbReference type="NCBI Taxonomy" id="2809609"/>
    <lineage>
        <taxon>Viruses</taxon>
        <taxon>Varidnaviria</taxon>
        <taxon>Bamfordvirae</taxon>
        <taxon>Nucleocytoviricota</taxon>
    </lineage>
</organism>
<accession>A0A9E8JYW4</accession>
<dbReference type="InterPro" id="IPR036116">
    <property type="entry name" value="FN3_sf"/>
</dbReference>
<sequence>MGLTNIYNDISNISNFIDDLSINGVTINMLENSLNNYILGASFEDYRLDISLLNLDISNIGRLYNIYSYNTISSEDFYILNNKQIREYVSGEIKEINRRINNIIGDIDDSSPSESRIVYKNTDTSLNSLDICNILQLTNICNETTVLHVKHGKTLLQDLSVGLTDISDNLTVHGFTQLENLQALDVSFTNLDISNLLQLTNISNEITVLHVKQGKSVLQDLSVGLTDISDKLTVHGFTQLENLQALDVSFSNLDICNIAQLKNDLSYISISGDNFDYYLLNNKQIKQFVSGELETIRETINSIVAGDNGGGGTGEINLVYQRRDASLNNVEISNSLILDISNKQPNIFDIYSQPQSINVLSVENSQQSISINIEKFRQYKIPILNDNILYPIIDGIKLKVIDVSTHTILSPYSGYNLTLNDLQTKPGLTTNDYFKHVNKLVLRKSTDSLHGLVDASKNNSNIELIFNNNTIFGDISYQIEFYYYNNSELENENIRLVSEIKQLVGALKPQHIGTENIELVNPSNYTRGVNDGSYNITSSPSFDISWSFPDSYIDYSGNIDIIQFDISYSNNNSNPLFQNQQFIPHSNNIIFTPNPYPGNQNNYSTTLTNLKYGNVYDIQIKARNLLNENYQDFSSAFSSFSYYTNIPAGPPILQTSNDVNINYSNNSNFIYNLYYYNSISNFITNSQQSTLYEKNNILLNVSY</sequence>
<name>A0A9E8JYW4_9VIRU</name>
<dbReference type="SUPFAM" id="SSF49265">
    <property type="entry name" value="Fibronectin type III"/>
    <property type="match status" value="1"/>
</dbReference>
<protein>
    <submittedName>
        <fullName evidence="1">Uncharacterized protein</fullName>
    </submittedName>
</protein>
<dbReference type="EMBL" id="OP765584">
    <property type="protein sequence ID" value="UZT29324.1"/>
    <property type="molecule type" value="Genomic_DNA"/>
</dbReference>
<dbReference type="InterPro" id="IPR013783">
    <property type="entry name" value="Ig-like_fold"/>
</dbReference>
<evidence type="ECO:0000313" key="1">
    <source>
        <dbReference type="EMBL" id="UZT29324.1"/>
    </source>
</evidence>
<reference evidence="1" key="1">
    <citation type="submission" date="2022-11" db="EMBL/GenBank/DDBJ databases">
        <title>Genomics discovery of giant fungal viruses from subsurface oceanic crustal fluids.</title>
        <authorList>
            <person name="Bhattacharjee A.S."/>
            <person name="Schulz F."/>
            <person name="Woyke T."/>
            <person name="Orcutt B.N."/>
            <person name="Matinez Martinez J."/>
        </authorList>
    </citation>
    <scope>NUCLEOTIDE SEQUENCE</scope>
    <source>
        <strain evidence="1">VSAG8.JdFR</strain>
    </source>
</reference>
<dbReference type="Gene3D" id="2.60.40.10">
    <property type="entry name" value="Immunoglobulins"/>
    <property type="match status" value="1"/>
</dbReference>